<dbReference type="Proteomes" id="UP000791080">
    <property type="component" value="Unassembled WGS sequence"/>
</dbReference>
<reference evidence="7 8" key="2">
    <citation type="submission" date="2022-06" db="EMBL/GenBank/DDBJ databases">
        <title>Genomic Encyclopedia of Type Strains, Phase I: the one thousand microbial genomes (KMG-I) project.</title>
        <authorList>
            <person name="Kyrpides N."/>
        </authorList>
    </citation>
    <scope>NUCLEOTIDE SEQUENCE [LARGE SCALE GENOMIC DNA]</scope>
    <source>
        <strain evidence="7 8">DSM 43889</strain>
    </source>
</reference>
<dbReference type="InterPro" id="IPR014031">
    <property type="entry name" value="Ketoacyl_synth_C"/>
</dbReference>
<dbReference type="Gene3D" id="3.40.366.10">
    <property type="entry name" value="Malonyl-Coenzyme A Acyl Carrier Protein, domain 2"/>
    <property type="match status" value="1"/>
</dbReference>
<dbReference type="Pfam" id="PF08659">
    <property type="entry name" value="KR"/>
    <property type="match status" value="1"/>
</dbReference>
<dbReference type="PROSITE" id="PS52004">
    <property type="entry name" value="KS3_2"/>
    <property type="match status" value="1"/>
</dbReference>
<keyword evidence="8" id="KW-1185">Reference proteome</keyword>
<dbReference type="SUPFAM" id="SSF47336">
    <property type="entry name" value="ACP-like"/>
    <property type="match status" value="1"/>
</dbReference>
<dbReference type="InterPro" id="IPR020806">
    <property type="entry name" value="PKS_PP-bd"/>
</dbReference>
<dbReference type="PROSITE" id="PS00012">
    <property type="entry name" value="PHOSPHOPANTETHEINE"/>
    <property type="match status" value="1"/>
</dbReference>
<dbReference type="Pfam" id="PF00109">
    <property type="entry name" value="ketoacyl-synt"/>
    <property type="match status" value="1"/>
</dbReference>
<protein>
    <submittedName>
        <fullName evidence="7">Acyl transferase domain-containing protein</fullName>
    </submittedName>
</protein>
<dbReference type="Pfam" id="PF00698">
    <property type="entry name" value="Acyl_transf_1"/>
    <property type="match status" value="1"/>
</dbReference>
<evidence type="ECO:0000259" key="5">
    <source>
        <dbReference type="PROSITE" id="PS50075"/>
    </source>
</evidence>
<dbReference type="Pfam" id="PF02801">
    <property type="entry name" value="Ketoacyl-synt_C"/>
    <property type="match status" value="1"/>
</dbReference>
<dbReference type="InterPro" id="IPR050091">
    <property type="entry name" value="PKS_NRPS_Biosynth_Enz"/>
</dbReference>
<evidence type="ECO:0000313" key="7">
    <source>
        <dbReference type="EMBL" id="MCP2330603.1"/>
    </source>
</evidence>
<dbReference type="Gene3D" id="3.30.70.3290">
    <property type="match status" value="1"/>
</dbReference>
<keyword evidence="1" id="KW-0596">Phosphopantetheine</keyword>
<dbReference type="SMART" id="SM00823">
    <property type="entry name" value="PKS_PP"/>
    <property type="match status" value="1"/>
</dbReference>
<dbReference type="InterPro" id="IPR006162">
    <property type="entry name" value="Ppantetheine_attach_site"/>
</dbReference>
<dbReference type="Pfam" id="PF18369">
    <property type="entry name" value="PKS_DE"/>
    <property type="match status" value="1"/>
</dbReference>
<dbReference type="InterPro" id="IPR036736">
    <property type="entry name" value="ACP-like_sf"/>
</dbReference>
<dbReference type="SUPFAM" id="SSF53901">
    <property type="entry name" value="Thiolase-like"/>
    <property type="match status" value="1"/>
</dbReference>
<reference evidence="7 8" key="1">
    <citation type="submission" date="2013-07" db="EMBL/GenBank/DDBJ databases">
        <authorList>
            <consortium name="DOE Joint Genome Institute"/>
            <person name="Reeve W."/>
            <person name="Huntemann M."/>
            <person name="Han J."/>
            <person name="Chen A."/>
            <person name="Kyrpides N."/>
            <person name="Mavromatis K."/>
            <person name="Markowitz V."/>
            <person name="Palaniappan K."/>
            <person name="Ivanova N."/>
            <person name="Schaumberg A."/>
            <person name="Pati A."/>
            <person name="Liolios K."/>
            <person name="Nordberg H.P."/>
            <person name="Cantor M.N."/>
            <person name="Hua S.X."/>
            <person name="Woyke T."/>
        </authorList>
    </citation>
    <scope>NUCLEOTIDE SEQUENCE [LARGE SCALE GENOMIC DNA]</scope>
    <source>
        <strain evidence="7 8">DSM 43889</strain>
    </source>
</reference>
<dbReference type="InterPro" id="IPR057326">
    <property type="entry name" value="KR_dom"/>
</dbReference>
<dbReference type="SMART" id="SM00827">
    <property type="entry name" value="PKS_AT"/>
    <property type="match status" value="1"/>
</dbReference>
<dbReference type="GO" id="GO:0016740">
    <property type="term" value="F:transferase activity"/>
    <property type="evidence" value="ECO:0007669"/>
    <property type="project" value="UniProtKB-KW"/>
</dbReference>
<feature type="domain" description="Carrier" evidence="5">
    <location>
        <begin position="1492"/>
        <end position="1567"/>
    </location>
</feature>
<evidence type="ECO:0000256" key="1">
    <source>
        <dbReference type="ARBA" id="ARBA00022450"/>
    </source>
</evidence>
<dbReference type="SMART" id="SM00825">
    <property type="entry name" value="PKS_KS"/>
    <property type="match status" value="1"/>
</dbReference>
<proteinExistence type="predicted"/>
<dbReference type="InterPro" id="IPR041618">
    <property type="entry name" value="PKS_DE"/>
</dbReference>
<keyword evidence="4" id="KW-0012">Acyltransferase</keyword>
<organism evidence="7 8">
    <name type="scientific">Actinoalloteichus caeruleus DSM 43889</name>
    <dbReference type="NCBI Taxonomy" id="1120930"/>
    <lineage>
        <taxon>Bacteria</taxon>
        <taxon>Bacillati</taxon>
        <taxon>Actinomycetota</taxon>
        <taxon>Actinomycetes</taxon>
        <taxon>Pseudonocardiales</taxon>
        <taxon>Pseudonocardiaceae</taxon>
        <taxon>Actinoalloteichus</taxon>
        <taxon>Actinoalloteichus cyanogriseus</taxon>
    </lineage>
</organism>
<dbReference type="SUPFAM" id="SSF51735">
    <property type="entry name" value="NAD(P)-binding Rossmann-fold domains"/>
    <property type="match status" value="2"/>
</dbReference>
<dbReference type="InterPro" id="IPR016039">
    <property type="entry name" value="Thiolase-like"/>
</dbReference>
<dbReference type="Gene3D" id="3.40.50.720">
    <property type="entry name" value="NAD(P)-binding Rossmann-like Domain"/>
    <property type="match status" value="1"/>
</dbReference>
<dbReference type="Pfam" id="PF16197">
    <property type="entry name" value="KAsynt_C_assoc"/>
    <property type="match status" value="1"/>
</dbReference>
<dbReference type="Gene3D" id="6.10.140.1830">
    <property type="match status" value="1"/>
</dbReference>
<dbReference type="InterPro" id="IPR020841">
    <property type="entry name" value="PKS_Beta-ketoAc_synthase_dom"/>
</dbReference>
<sequence length="1646" mass="173532">MNQRMRANGSGNAMVQDEKLRYFLRRATEELQETRDRQRAAEERAREPIAITAMSCRFPGGVSTPEQLWELVVAGVDALSPFPTDRNWTLDGLFVRREEEPSRGYALEGGFVHDMPLFDPEFFGISPREALAMDPQQRLLLEASWEAVERAGIDMTTLRGSRTGVFVGTSAEGYGSSMYPPEGTEIYIGTGTTPSVTSGRIAYTFGLNGPAITIDTACSSSLVALHLACQSLRRDECSLALVGAATLMSSPGAFTEFSRQGGLSSSGRCKAFSSDADGTGWGEGLGVLLVERLSDARRNGHPVLAVIRGSAINQDGASNGLTAPNGPAQQQVIRDALANARLSPTQVDLVEAHGTGTVLGDPIEAQALMAAYGQGRERPLWLGSVKSNIGHTQSAAGMAGLIKLVMAIRHATLPPTLHVENPSEYVDWNSGAMALVTRPAPWPETGRPRRGGVSSFGVSGTNAHVLVEQAPEDEPHAEGAETRPVALSCPLVPVPVSGASAEALRAQSARLRAHVSAHPDVRLVDLAHSLAHRTSFSDRAVLLADGVPRLDELLGTLTSGQDSADIVSGVAGSPVRPVFVFPGQGAQWVGMGRGLLTSSPVFADSMNRCAEALAPFTDFDLFEVLDDEDALARVEVVQPVLWAVMVSLAEVWRAVGVHPVAVIGHSQGEIAAAVVAGALSLSDGARVVALRSRALRALAGAGGMVSVPLPVEEVASRLGPGLSVAAVNGPESVVVSGAAEAVEEWLARCEREGVRARRVAVDYASHSAQVDQLESELVEVLAGVRPESSRVPFYSTVTGGVFDTVGLDGRYWFRNLRSTVEFSAAVRASVVDGHGVFVEVSPHPVLAMGVQEHDGVVVVETVRRGEEEASRFLRSVARAHVCGVRVDWSAVFSGGGRTDLPTYAFQRRRFWITDETPAVVPAVAPTEQAEADTRFWAAVDEGDPGALAGVLGADEDNAEALARVLPLLASWRGRAHQQSAVDELRYEVTWRASTAPAAAPLGGTWLLVIPDTVSEHAVVTGCAAALTGAGARVVPLVVGDGDLERERLADRIDAARTAGDGAAPEEFAGVLSLLALHDAPHPEHPAVPRGFAGTVALLGALGPAGVDAPLWCVTRGAVSVGDTELLTNPAQATTWGLGRVAALEHPDRWGGLIDLPQALDDRTTTLLAVALSGAGDEDQLAVRQSGVFVRRLVRRPLGTAPGRREWRPAGTVLVTGGTGALGGQVARWLARAGAPHILLASRRGPDAPGADGLRAELHELGAEATIAACDVGDRDALAALLAEIPEDQPLTAVVHTAAALDDGLIDSLDPAQLGRALHAKATAAWNLHELTRDVDLDAFVLFSSFGGIVGTPGQGNYAPGNAYLDALALHRRAHGLPATAIAWGAWGGGGLADGPFGETLNRHGLRAMEPELATAALHQAVEHDETCVLVADIDWERFFVAFTATRNSPLLGDLPDVRRIALAGVGPAGPGGREPVELAQTLAGLSETEQHSLLLEVVREQVAAVLGFTGPEAVVVKRAFQEMGLDSVTAVELRNRLGGRTGLKLPVTMAFDYPHAERLAEFLRERITRDGDAATAAALEGLDRIEAAMVSAAPEGPGRARVVHRMRALIAALSEEHDETDQVSERIESASDEEMFQLLGRKFGIS</sequence>
<evidence type="ECO:0000256" key="3">
    <source>
        <dbReference type="ARBA" id="ARBA00022679"/>
    </source>
</evidence>
<dbReference type="NCBIfam" id="NF045894">
    <property type="entry name" value="PKS_plus_SDR"/>
    <property type="match status" value="1"/>
</dbReference>
<dbReference type="Gene3D" id="1.10.1200.10">
    <property type="entry name" value="ACP-like"/>
    <property type="match status" value="1"/>
</dbReference>
<dbReference type="CDD" id="cd00833">
    <property type="entry name" value="PKS"/>
    <property type="match status" value="1"/>
</dbReference>
<dbReference type="SMART" id="SM00822">
    <property type="entry name" value="PKS_KR"/>
    <property type="match status" value="1"/>
</dbReference>
<dbReference type="InterPro" id="IPR018201">
    <property type="entry name" value="Ketoacyl_synth_AS"/>
</dbReference>
<evidence type="ECO:0000259" key="6">
    <source>
        <dbReference type="PROSITE" id="PS52004"/>
    </source>
</evidence>
<dbReference type="PROSITE" id="PS00606">
    <property type="entry name" value="KS3_1"/>
    <property type="match status" value="1"/>
</dbReference>
<keyword evidence="3 7" id="KW-0808">Transferase</keyword>
<evidence type="ECO:0000256" key="4">
    <source>
        <dbReference type="ARBA" id="ARBA00023315"/>
    </source>
</evidence>
<name>A0ABT1JDW0_ACTCY</name>
<dbReference type="EMBL" id="AUBJ02000001">
    <property type="protein sequence ID" value="MCP2330603.1"/>
    <property type="molecule type" value="Genomic_DNA"/>
</dbReference>
<dbReference type="InterPro" id="IPR009081">
    <property type="entry name" value="PP-bd_ACP"/>
</dbReference>
<comment type="caution">
    <text evidence="7">The sequence shown here is derived from an EMBL/GenBank/DDBJ whole genome shotgun (WGS) entry which is preliminary data.</text>
</comment>
<evidence type="ECO:0000313" key="8">
    <source>
        <dbReference type="Proteomes" id="UP000791080"/>
    </source>
</evidence>
<evidence type="ECO:0000256" key="2">
    <source>
        <dbReference type="ARBA" id="ARBA00022553"/>
    </source>
</evidence>
<gene>
    <name evidence="7" type="ORF">G443_000873</name>
</gene>
<keyword evidence="2" id="KW-0597">Phosphoprotein</keyword>
<dbReference type="InterPro" id="IPR014030">
    <property type="entry name" value="Ketoacyl_synth_N"/>
</dbReference>
<dbReference type="SMART" id="SM01294">
    <property type="entry name" value="PKS_PP_betabranch"/>
    <property type="match status" value="1"/>
</dbReference>
<dbReference type="PROSITE" id="PS50075">
    <property type="entry name" value="CARRIER"/>
    <property type="match status" value="1"/>
</dbReference>
<dbReference type="InterPro" id="IPR016035">
    <property type="entry name" value="Acyl_Trfase/lysoPLipase"/>
</dbReference>
<dbReference type="SUPFAM" id="SSF52151">
    <property type="entry name" value="FabD/lysophospholipase-like"/>
    <property type="match status" value="1"/>
</dbReference>
<dbReference type="CDD" id="cd08952">
    <property type="entry name" value="KR_1_SDR_x"/>
    <property type="match status" value="1"/>
</dbReference>
<dbReference type="Pfam" id="PF00550">
    <property type="entry name" value="PP-binding"/>
    <property type="match status" value="1"/>
</dbReference>
<dbReference type="Gene3D" id="3.40.47.10">
    <property type="match status" value="1"/>
</dbReference>
<accession>A0ABT1JDW0</accession>
<dbReference type="InterPro" id="IPR032821">
    <property type="entry name" value="PKS_assoc"/>
</dbReference>
<dbReference type="InterPro" id="IPR016036">
    <property type="entry name" value="Malonyl_transacylase_ACP-bd"/>
</dbReference>
<dbReference type="PANTHER" id="PTHR43775">
    <property type="entry name" value="FATTY ACID SYNTHASE"/>
    <property type="match status" value="1"/>
</dbReference>
<feature type="domain" description="Ketosynthase family 3 (KS3)" evidence="6">
    <location>
        <begin position="46"/>
        <end position="469"/>
    </location>
</feature>
<dbReference type="InterPro" id="IPR013968">
    <property type="entry name" value="PKS_KR"/>
</dbReference>
<dbReference type="InterPro" id="IPR001227">
    <property type="entry name" value="Ac_transferase_dom_sf"/>
</dbReference>
<dbReference type="InterPro" id="IPR036291">
    <property type="entry name" value="NAD(P)-bd_dom_sf"/>
</dbReference>
<dbReference type="PANTHER" id="PTHR43775:SF51">
    <property type="entry name" value="INACTIVE PHENOLPHTHIOCEROL SYNTHESIS POLYKETIDE SYNTHASE TYPE I PKS1-RELATED"/>
    <property type="match status" value="1"/>
</dbReference>
<dbReference type="InterPro" id="IPR014043">
    <property type="entry name" value="Acyl_transferase_dom"/>
</dbReference>
<dbReference type="SUPFAM" id="SSF55048">
    <property type="entry name" value="Probable ACP-binding domain of malonyl-CoA ACP transacylase"/>
    <property type="match status" value="1"/>
</dbReference>